<dbReference type="Proteomes" id="UP000033116">
    <property type="component" value="Chromosome"/>
</dbReference>
<evidence type="ECO:0000256" key="5">
    <source>
        <dbReference type="ARBA" id="ARBA00022759"/>
    </source>
</evidence>
<proteinExistence type="inferred from homology"/>
<gene>
    <name evidence="8" type="primary">rnp4</name>
    <name evidence="9" type="ORF">MSMAP_2977</name>
</gene>
<evidence type="ECO:0000256" key="1">
    <source>
        <dbReference type="ARBA" id="ARBA00022490"/>
    </source>
</evidence>
<dbReference type="PANTHER" id="PTHR14742:SF0">
    <property type="entry name" value="RIBONUCLEASE P PROTEIN SUBUNIT P21"/>
    <property type="match status" value="1"/>
</dbReference>
<sequence>MPRAARKQQKNLIQNIAVQRMWRLFERAKVELPENPERSRHYVQLIRNISMRNRISIPREIKSRICKHCYSFLTPGYNARYRLNEGFVVITCEHCGKEMRYPYKKLK</sequence>
<dbReference type="EMBL" id="CP009511">
    <property type="protein sequence ID" value="AKB62962.1"/>
    <property type="molecule type" value="Genomic_DNA"/>
</dbReference>
<keyword evidence="4 8" id="KW-0479">Metal-binding</keyword>
<dbReference type="GO" id="GO:0004526">
    <property type="term" value="F:ribonuclease P activity"/>
    <property type="evidence" value="ECO:0007669"/>
    <property type="project" value="UniProtKB-UniRule"/>
</dbReference>
<organism evidence="9 10">
    <name type="scientific">Methanosarcina mazei SarPi</name>
    <dbReference type="NCBI Taxonomy" id="1434115"/>
    <lineage>
        <taxon>Archaea</taxon>
        <taxon>Methanobacteriati</taxon>
        <taxon>Methanobacteriota</taxon>
        <taxon>Stenosarchaea group</taxon>
        <taxon>Methanomicrobia</taxon>
        <taxon>Methanosarcinales</taxon>
        <taxon>Methanosarcinaceae</taxon>
        <taxon>Methanosarcina</taxon>
    </lineage>
</organism>
<keyword evidence="7 8" id="KW-0862">Zinc</keyword>
<comment type="subcellular location">
    <subcellularLocation>
        <location evidence="8">Cytoplasm</location>
    </subcellularLocation>
</comment>
<name>A0A0E3RFY0_METMZ</name>
<accession>A0A0E3RFY0</accession>
<comment type="cofactor">
    <cofactor evidence="8">
        <name>Zn(2+)</name>
        <dbReference type="ChEBI" id="CHEBI:29105"/>
    </cofactor>
    <text evidence="8">Binds 1 zinc ion per subunit.</text>
</comment>
<dbReference type="Gene3D" id="6.20.50.20">
    <property type="match status" value="1"/>
</dbReference>
<dbReference type="InterPro" id="IPR016432">
    <property type="entry name" value="RNP4"/>
</dbReference>
<dbReference type="HAMAP" id="MF_00757">
    <property type="entry name" value="RNase_P_4"/>
    <property type="match status" value="1"/>
</dbReference>
<evidence type="ECO:0000313" key="10">
    <source>
        <dbReference type="Proteomes" id="UP000033116"/>
    </source>
</evidence>
<dbReference type="RefSeq" id="WP_011033502.1">
    <property type="nucleotide sequence ID" value="NZ_CP009511.1"/>
</dbReference>
<dbReference type="Pfam" id="PF04032">
    <property type="entry name" value="Rpr2"/>
    <property type="match status" value="1"/>
</dbReference>
<comment type="function">
    <text evidence="8">Part of ribonuclease P, a protein complex that generates mature tRNA molecules by cleaving their 5'-ends.</text>
</comment>
<keyword evidence="1 8" id="KW-0963">Cytoplasm</keyword>
<keyword evidence="3 8" id="KW-0540">Nuclease</keyword>
<keyword evidence="5 8" id="KW-0255">Endonuclease</keyword>
<dbReference type="GeneID" id="24866291"/>
<dbReference type="GO" id="GO:0005737">
    <property type="term" value="C:cytoplasm"/>
    <property type="evidence" value="ECO:0007669"/>
    <property type="project" value="UniProtKB-SubCell"/>
</dbReference>
<dbReference type="PATRIC" id="fig|1434115.4.peg.3776"/>
<comment type="subunit">
    <text evidence="8">Consists of a catalytic RNA component and at least 4-5 protein subunits.</text>
</comment>
<keyword evidence="2 8" id="KW-0819">tRNA processing</keyword>
<dbReference type="GO" id="GO:0030677">
    <property type="term" value="C:ribonuclease P complex"/>
    <property type="evidence" value="ECO:0007669"/>
    <property type="project" value="UniProtKB-UniRule"/>
</dbReference>
<dbReference type="AlphaFoldDB" id="A0A0E3RFY0"/>
<dbReference type="SMR" id="A0A0E3RFY0"/>
<feature type="binding site" evidence="8">
    <location>
        <position position="69"/>
    </location>
    <ligand>
        <name>Zn(2+)</name>
        <dbReference type="ChEBI" id="CHEBI:29105"/>
    </ligand>
</feature>
<dbReference type="HOGENOM" id="CLU_079140_3_0_2"/>
<reference evidence="9 10" key="1">
    <citation type="submission" date="2014-07" db="EMBL/GenBank/DDBJ databases">
        <title>Methanogenic archaea and the global carbon cycle.</title>
        <authorList>
            <person name="Henriksen J.R."/>
            <person name="Luke J."/>
            <person name="Reinhart S."/>
            <person name="Benedict M.N."/>
            <person name="Youngblut N.D."/>
            <person name="Metcalf M.E."/>
            <person name="Whitaker R.J."/>
            <person name="Metcalf W.W."/>
        </authorList>
    </citation>
    <scope>NUCLEOTIDE SEQUENCE [LARGE SCALE GENOMIC DNA]</scope>
    <source>
        <strain evidence="9 10">SarPi</strain>
    </source>
</reference>
<evidence type="ECO:0000256" key="3">
    <source>
        <dbReference type="ARBA" id="ARBA00022722"/>
    </source>
</evidence>
<keyword evidence="6 8" id="KW-0378">Hydrolase</keyword>
<feature type="binding site" evidence="8">
    <location>
        <position position="95"/>
    </location>
    <ligand>
        <name>Zn(2+)</name>
        <dbReference type="ChEBI" id="CHEBI:29105"/>
    </ligand>
</feature>
<evidence type="ECO:0000256" key="4">
    <source>
        <dbReference type="ARBA" id="ARBA00022723"/>
    </source>
</evidence>
<feature type="binding site" evidence="8">
    <location>
        <position position="66"/>
    </location>
    <ligand>
        <name>Zn(2+)</name>
        <dbReference type="ChEBI" id="CHEBI:29105"/>
    </ligand>
</feature>
<evidence type="ECO:0000256" key="7">
    <source>
        <dbReference type="ARBA" id="ARBA00022833"/>
    </source>
</evidence>
<dbReference type="GO" id="GO:0001682">
    <property type="term" value="P:tRNA 5'-leader removal"/>
    <property type="evidence" value="ECO:0007669"/>
    <property type="project" value="UniProtKB-UniRule"/>
</dbReference>
<dbReference type="PANTHER" id="PTHR14742">
    <property type="entry name" value="RIBONUCLEASE P SUBUNIT P21"/>
    <property type="match status" value="1"/>
</dbReference>
<dbReference type="InterPro" id="IPR007175">
    <property type="entry name" value="Rpr2/Snm1/Rpp21"/>
</dbReference>
<evidence type="ECO:0000256" key="8">
    <source>
        <dbReference type="HAMAP-Rule" id="MF_00757"/>
    </source>
</evidence>
<dbReference type="GO" id="GO:0008270">
    <property type="term" value="F:zinc ion binding"/>
    <property type="evidence" value="ECO:0007669"/>
    <property type="project" value="UniProtKB-UniRule"/>
</dbReference>
<dbReference type="EC" id="3.1.26.5" evidence="8"/>
<comment type="similarity">
    <text evidence="8">Belongs to the eukaryotic/archaeal RNase P protein component 4 family.</text>
</comment>
<dbReference type="Gene3D" id="1.20.5.420">
    <property type="entry name" value="Immunoglobulin FC, subunit C"/>
    <property type="match status" value="1"/>
</dbReference>
<protein>
    <recommendedName>
        <fullName evidence="8">Ribonuclease P protein component 4</fullName>
        <shortName evidence="8">RNase P component 4</shortName>
        <ecNumber evidence="8">3.1.26.5</ecNumber>
    </recommendedName>
    <alternativeName>
        <fullName evidence="8">Rpp21</fullName>
    </alternativeName>
</protein>
<evidence type="ECO:0000256" key="2">
    <source>
        <dbReference type="ARBA" id="ARBA00022694"/>
    </source>
</evidence>
<comment type="catalytic activity">
    <reaction evidence="8">
        <text>Endonucleolytic cleavage of RNA, removing 5'-extranucleotides from tRNA precursor.</text>
        <dbReference type="EC" id="3.1.26.5"/>
    </reaction>
</comment>
<dbReference type="PIRSF" id="PIRSF004878">
    <property type="entry name" value="RNase_P_4"/>
    <property type="match status" value="1"/>
</dbReference>
<evidence type="ECO:0000313" key="9">
    <source>
        <dbReference type="EMBL" id="AKB62962.1"/>
    </source>
</evidence>
<feature type="binding site" evidence="8">
    <location>
        <position position="92"/>
    </location>
    <ligand>
        <name>Zn(2+)</name>
        <dbReference type="ChEBI" id="CHEBI:29105"/>
    </ligand>
</feature>
<evidence type="ECO:0000256" key="6">
    <source>
        <dbReference type="ARBA" id="ARBA00022801"/>
    </source>
</evidence>